<dbReference type="GO" id="GO:0003723">
    <property type="term" value="F:RNA binding"/>
    <property type="evidence" value="ECO:0007669"/>
    <property type="project" value="UniProtKB-KW"/>
</dbReference>
<dbReference type="CDD" id="cd04453">
    <property type="entry name" value="S1_RNase_E"/>
    <property type="match status" value="1"/>
</dbReference>
<evidence type="ECO:0000313" key="8">
    <source>
        <dbReference type="Proteomes" id="UP000239663"/>
    </source>
</evidence>
<dbReference type="GO" id="GO:0005737">
    <property type="term" value="C:cytoplasm"/>
    <property type="evidence" value="ECO:0007669"/>
    <property type="project" value="TreeGrafter"/>
</dbReference>
<evidence type="ECO:0000256" key="5">
    <source>
        <dbReference type="ARBA" id="ARBA00022884"/>
    </source>
</evidence>
<keyword evidence="4" id="KW-0460">Magnesium</keyword>
<feature type="domain" description="RNA-binding protein AU-1/Ribonuclease E/G" evidence="6">
    <location>
        <begin position="120"/>
        <end position="376"/>
    </location>
</feature>
<dbReference type="Pfam" id="PF10150">
    <property type="entry name" value="RNase_E_G"/>
    <property type="match status" value="1"/>
</dbReference>
<accession>A0A2S7N2Y1</accession>
<keyword evidence="5" id="KW-0694">RNA-binding</keyword>
<dbReference type="InterPro" id="IPR012340">
    <property type="entry name" value="NA-bd_OB-fold"/>
</dbReference>
<evidence type="ECO:0000256" key="1">
    <source>
        <dbReference type="ARBA" id="ARBA00001946"/>
    </source>
</evidence>
<evidence type="ECO:0000256" key="2">
    <source>
        <dbReference type="ARBA" id="ARBA00022723"/>
    </source>
</evidence>
<reference evidence="7 8" key="1">
    <citation type="submission" date="2017-12" db="EMBL/GenBank/DDBJ databases">
        <title>Taxonomic description and draft genome of Pradoshia cofamensis Gen. nov., sp. nov., a thermotolerant bacillale isolated from anterior gut of earthworm Eisenia fetida.</title>
        <authorList>
            <person name="Saha T."/>
            <person name="Chakraborty R."/>
        </authorList>
    </citation>
    <scope>NUCLEOTIDE SEQUENCE [LARGE SCALE GENOMIC DNA]</scope>
    <source>
        <strain evidence="7 8">EAG3</strain>
    </source>
</reference>
<dbReference type="Gene3D" id="2.40.50.140">
    <property type="entry name" value="Nucleic acid-binding proteins"/>
    <property type="match status" value="1"/>
</dbReference>
<protein>
    <recommendedName>
        <fullName evidence="6">RNA-binding protein AU-1/Ribonuclease E/G domain-containing protein</fullName>
    </recommendedName>
</protein>
<evidence type="ECO:0000256" key="3">
    <source>
        <dbReference type="ARBA" id="ARBA00022801"/>
    </source>
</evidence>
<comment type="cofactor">
    <cofactor evidence="1">
        <name>Mg(2+)</name>
        <dbReference type="ChEBI" id="CHEBI:18420"/>
    </cofactor>
</comment>
<dbReference type="EMBL" id="PKOZ01000001">
    <property type="protein sequence ID" value="PQD96369.1"/>
    <property type="molecule type" value="Genomic_DNA"/>
</dbReference>
<gene>
    <name evidence="7" type="ORF">CYL18_00265</name>
</gene>
<name>A0A2S7N2Y1_9BACI</name>
<dbReference type="SUPFAM" id="SSF50249">
    <property type="entry name" value="Nucleic acid-binding proteins"/>
    <property type="match status" value="1"/>
</dbReference>
<comment type="caution">
    <text evidence="7">The sequence shown here is derived from an EMBL/GenBank/DDBJ whole genome shotgun (WGS) entry which is preliminary data.</text>
</comment>
<evidence type="ECO:0000256" key="4">
    <source>
        <dbReference type="ARBA" id="ARBA00022842"/>
    </source>
</evidence>
<keyword evidence="8" id="KW-1185">Reference proteome</keyword>
<proteinExistence type="predicted"/>
<organism evidence="7 8">
    <name type="scientific">Pradoshia eiseniae</name>
    <dbReference type="NCBI Taxonomy" id="2064768"/>
    <lineage>
        <taxon>Bacteria</taxon>
        <taxon>Bacillati</taxon>
        <taxon>Bacillota</taxon>
        <taxon>Bacilli</taxon>
        <taxon>Bacillales</taxon>
        <taxon>Bacillaceae</taxon>
        <taxon>Pradoshia</taxon>
    </lineage>
</organism>
<evidence type="ECO:0000259" key="6">
    <source>
        <dbReference type="Pfam" id="PF10150"/>
    </source>
</evidence>
<dbReference type="GO" id="GO:0006364">
    <property type="term" value="P:rRNA processing"/>
    <property type="evidence" value="ECO:0007669"/>
    <property type="project" value="TreeGrafter"/>
</dbReference>
<dbReference type="Proteomes" id="UP000239663">
    <property type="component" value="Unassembled WGS sequence"/>
</dbReference>
<keyword evidence="3" id="KW-0378">Hydrolase</keyword>
<sequence length="497" mass="55378">MNKIILDYQNEEKRLGILKDGRLHIFHVERDGEGPYAGNLYAGVVREVVPGMNAAFVDIGLMKNAYLSFEDTPRYQLSGGKPGVAYVRQGEKLLVRVIRDPQGTKGAKVSALIEVASPELVLIKGEHFVRTSKNASRQTASKWNSIAANHLKEDEGVIIRTQLLDASAEEFAAALDKLRAKYEALIVQAKSVKAPALVSGHNRFTQIVQKWTQGTKGECYTNSSEGARLLEEAVSSDDWAIMRSKSKIPLFEEHEAEAELEKMVKRVVWLSNGAYLLFERTEAMHVIDVNTGKFTGKHEQRKTMLDTNLLAAKEIGRQIILRNLSGIIIADFINMTSASDRQRVAAEVEAALSVDLTRSVVVGFTELGLLQITRKKEGPDVYEILLDDCPSCHGTGLIQGNKAEWFELSRQLEAMRYLMDECLWVDADAQFYVFLKEREKAVETHGKTVIIRRAAVEGSRRFVIRATGTAEELEERIARSSAAEGEGGLLRLMAKQD</sequence>
<dbReference type="GO" id="GO:0016787">
    <property type="term" value="F:hydrolase activity"/>
    <property type="evidence" value="ECO:0007669"/>
    <property type="project" value="UniProtKB-KW"/>
</dbReference>
<evidence type="ECO:0000313" key="7">
    <source>
        <dbReference type="EMBL" id="PQD96369.1"/>
    </source>
</evidence>
<dbReference type="PANTHER" id="PTHR30001">
    <property type="entry name" value="RIBONUCLEASE"/>
    <property type="match status" value="1"/>
</dbReference>
<dbReference type="InterPro" id="IPR004659">
    <property type="entry name" value="RNase_E/G"/>
</dbReference>
<dbReference type="AlphaFoldDB" id="A0A2S7N2Y1"/>
<dbReference type="GO" id="GO:0004540">
    <property type="term" value="F:RNA nuclease activity"/>
    <property type="evidence" value="ECO:0007669"/>
    <property type="project" value="InterPro"/>
</dbReference>
<dbReference type="GO" id="GO:0046872">
    <property type="term" value="F:metal ion binding"/>
    <property type="evidence" value="ECO:0007669"/>
    <property type="project" value="UniProtKB-KW"/>
</dbReference>
<dbReference type="RefSeq" id="WP_104847471.1">
    <property type="nucleotide sequence ID" value="NZ_PKOZ01000001.1"/>
</dbReference>
<dbReference type="InterPro" id="IPR019307">
    <property type="entry name" value="RNA-bd_AU-1/RNase_E/G"/>
</dbReference>
<dbReference type="PANTHER" id="PTHR30001:SF0">
    <property type="entry name" value="RIBONUCLEASE G"/>
    <property type="match status" value="1"/>
</dbReference>
<dbReference type="OrthoDB" id="9804278at2"/>
<keyword evidence="2" id="KW-0479">Metal-binding</keyword>